<organism evidence="2 3">
    <name type="scientific">Thermothielavioides terrestris (strain ATCC 38088 / NRRL 8126)</name>
    <name type="common">Thielavia terrestris</name>
    <dbReference type="NCBI Taxonomy" id="578455"/>
    <lineage>
        <taxon>Eukaryota</taxon>
        <taxon>Fungi</taxon>
        <taxon>Dikarya</taxon>
        <taxon>Ascomycota</taxon>
        <taxon>Pezizomycotina</taxon>
        <taxon>Sordariomycetes</taxon>
        <taxon>Sordariomycetidae</taxon>
        <taxon>Sordariales</taxon>
        <taxon>Chaetomiaceae</taxon>
        <taxon>Thermothielavioides</taxon>
        <taxon>Thermothielavioides terrestris</taxon>
    </lineage>
</organism>
<name>G2R6M4_THETT</name>
<sequence>MVEAIISKLFSSLGFRLINATPEERSTSEVESPADDAPTAPTERTSSAAATPTNDDKKEEKKEEDEDEEIEESEPPTPYKGSFGHKRRASSDLDSTPKKRVPTGVAHIILYRHCIAKFFDSGSGSRYIEFYSFIEAFDKRDHPTTDKKGVVDTLTVAREAISGTPVAPTAYSENFLEQWGEVQKAEGVLKRRLRRFVDAPTPLLPPPPPPSTTLEEVVERLAKLEEQ</sequence>
<evidence type="ECO:0000256" key="1">
    <source>
        <dbReference type="SAM" id="MobiDB-lite"/>
    </source>
</evidence>
<dbReference type="KEGG" id="ttt:THITE_117983"/>
<feature type="compositionally biased region" description="Polar residues" evidence="1">
    <location>
        <begin position="42"/>
        <end position="53"/>
    </location>
</feature>
<dbReference type="HOGENOM" id="CLU_1220425_0_0_1"/>
<evidence type="ECO:0000313" key="3">
    <source>
        <dbReference type="Proteomes" id="UP000008181"/>
    </source>
</evidence>
<evidence type="ECO:0000313" key="2">
    <source>
        <dbReference type="EMBL" id="AEO67656.1"/>
    </source>
</evidence>
<keyword evidence="3" id="KW-1185">Reference proteome</keyword>
<feature type="compositionally biased region" description="Acidic residues" evidence="1">
    <location>
        <begin position="62"/>
        <end position="74"/>
    </location>
</feature>
<accession>G2R6M4</accession>
<gene>
    <name evidence="2" type="ORF">THITE_117983</name>
</gene>
<proteinExistence type="predicted"/>
<dbReference type="Proteomes" id="UP000008181">
    <property type="component" value="Chromosome 3"/>
</dbReference>
<protein>
    <submittedName>
        <fullName evidence="2">Uncharacterized protein</fullName>
    </submittedName>
</protein>
<dbReference type="EMBL" id="CP003011">
    <property type="protein sequence ID" value="AEO67656.1"/>
    <property type="molecule type" value="Genomic_DNA"/>
</dbReference>
<dbReference type="RefSeq" id="XP_003653992.1">
    <property type="nucleotide sequence ID" value="XM_003653944.1"/>
</dbReference>
<dbReference type="GeneID" id="11516496"/>
<feature type="region of interest" description="Disordered" evidence="1">
    <location>
        <begin position="22"/>
        <end position="99"/>
    </location>
</feature>
<dbReference type="AlphaFoldDB" id="G2R6M4"/>
<reference evidence="2 3" key="1">
    <citation type="journal article" date="2011" name="Nat. Biotechnol.">
        <title>Comparative genomic analysis of the thermophilic biomass-degrading fungi Myceliophthora thermophila and Thielavia terrestris.</title>
        <authorList>
            <person name="Berka R.M."/>
            <person name="Grigoriev I.V."/>
            <person name="Otillar R."/>
            <person name="Salamov A."/>
            <person name="Grimwood J."/>
            <person name="Reid I."/>
            <person name="Ishmael N."/>
            <person name="John T."/>
            <person name="Darmond C."/>
            <person name="Moisan M.-C."/>
            <person name="Henrissat B."/>
            <person name="Coutinho P.M."/>
            <person name="Lombard V."/>
            <person name="Natvig D.O."/>
            <person name="Lindquist E."/>
            <person name="Schmutz J."/>
            <person name="Lucas S."/>
            <person name="Harris P."/>
            <person name="Powlowski J."/>
            <person name="Bellemare A."/>
            <person name="Taylor D."/>
            <person name="Butler G."/>
            <person name="de Vries R.P."/>
            <person name="Allijn I.E."/>
            <person name="van den Brink J."/>
            <person name="Ushinsky S."/>
            <person name="Storms R."/>
            <person name="Powell A.J."/>
            <person name="Paulsen I.T."/>
            <person name="Elbourne L.D.H."/>
            <person name="Baker S.E."/>
            <person name="Magnuson J."/>
            <person name="LaBoissiere S."/>
            <person name="Clutterbuck A.J."/>
            <person name="Martinez D."/>
            <person name="Wogulis M."/>
            <person name="de Leon A.L."/>
            <person name="Rey M.W."/>
            <person name="Tsang A."/>
        </authorList>
    </citation>
    <scope>NUCLEOTIDE SEQUENCE [LARGE SCALE GENOMIC DNA]</scope>
    <source>
        <strain evidence="3">ATCC 38088 / NRRL 8126</strain>
    </source>
</reference>